<dbReference type="EMBL" id="BK014764">
    <property type="protein sequence ID" value="DAD74727.1"/>
    <property type="molecule type" value="Genomic_DNA"/>
</dbReference>
<evidence type="ECO:0000313" key="1">
    <source>
        <dbReference type="EMBL" id="DAD74727.1"/>
    </source>
</evidence>
<name>A0A8S5LY02_9CAUD</name>
<organism evidence="1">
    <name type="scientific">CrAss-like virus sp. ctRQZ5</name>
    <dbReference type="NCBI Taxonomy" id="2826824"/>
    <lineage>
        <taxon>Viruses</taxon>
        <taxon>Duplodnaviria</taxon>
        <taxon>Heunggongvirae</taxon>
        <taxon>Uroviricota</taxon>
        <taxon>Caudoviricetes</taxon>
        <taxon>Crassvirales</taxon>
    </lineage>
</organism>
<protein>
    <submittedName>
        <fullName evidence="1">Uncharacterized protein</fullName>
    </submittedName>
</protein>
<sequence length="80" mass="8937">MRFIWTSSNGRDFDTGTNITNAPSIPSEIVGWDWGSSENRTQPFLYWGGDNTQSGAECVMVDIKSIQDVYTNDPSLTMPE</sequence>
<reference evidence="1" key="1">
    <citation type="journal article" date="2021" name="Proc. Natl. Acad. Sci. U.S.A.">
        <title>A Catalog of Tens of Thousands of Viruses from Human Metagenomes Reveals Hidden Associations with Chronic Diseases.</title>
        <authorList>
            <person name="Tisza M.J."/>
            <person name="Buck C.B."/>
        </authorList>
    </citation>
    <scope>NUCLEOTIDE SEQUENCE</scope>
    <source>
        <strain evidence="1">CtRQZ5</strain>
    </source>
</reference>
<accession>A0A8S5LY02</accession>
<proteinExistence type="predicted"/>